<gene>
    <name evidence="2" type="ORF">CBW65_23830</name>
</gene>
<keyword evidence="3" id="KW-1185">Reference proteome</keyword>
<dbReference type="NCBIfam" id="TIGR04086">
    <property type="entry name" value="TIGR04086_membr"/>
    <property type="match status" value="1"/>
</dbReference>
<dbReference type="Pfam" id="PF12670">
    <property type="entry name" value="DUF3792"/>
    <property type="match status" value="1"/>
</dbReference>
<reference evidence="3" key="1">
    <citation type="submission" date="2017-05" db="EMBL/GenBank/DDBJ databases">
        <authorList>
            <person name="Sung H."/>
        </authorList>
    </citation>
    <scope>NUCLEOTIDE SEQUENCE [LARGE SCALE GENOMIC DNA]</scope>
    <source>
        <strain evidence="3">AR23208</strain>
    </source>
</reference>
<keyword evidence="1" id="KW-1133">Transmembrane helix</keyword>
<dbReference type="AlphaFoldDB" id="A0A1Y0IWJ4"/>
<proteinExistence type="predicted"/>
<evidence type="ECO:0000313" key="2">
    <source>
        <dbReference type="EMBL" id="ARU63713.1"/>
    </source>
</evidence>
<evidence type="ECO:0000256" key="1">
    <source>
        <dbReference type="SAM" id="Phobius"/>
    </source>
</evidence>
<dbReference type="KEGG" id="tum:CBW65_23830"/>
<keyword evidence="1" id="KW-0472">Membrane</keyword>
<feature type="transmembrane region" description="Helical" evidence="1">
    <location>
        <begin position="77"/>
        <end position="98"/>
    </location>
</feature>
<sequence>MKSKPLAEYAPNFGGMPVLYGLIASFITAFASILITTFVMGWTSVAEANLSSITYVLNMVSVLVGSLLAARQAGNRGWYYGGLTGLSYAVIVTMLGLVVVSGPAFSMNTVFQDLLMMLVGAFGGMIGVNLRK</sequence>
<evidence type="ECO:0008006" key="4">
    <source>
        <dbReference type="Google" id="ProtNLM"/>
    </source>
</evidence>
<organism evidence="2 3">
    <name type="scientific">Tumebacillus avium</name>
    <dbReference type="NCBI Taxonomy" id="1903704"/>
    <lineage>
        <taxon>Bacteria</taxon>
        <taxon>Bacillati</taxon>
        <taxon>Bacillota</taxon>
        <taxon>Bacilli</taxon>
        <taxon>Bacillales</taxon>
        <taxon>Alicyclobacillaceae</taxon>
        <taxon>Tumebacillus</taxon>
    </lineage>
</organism>
<dbReference type="OrthoDB" id="2381657at2"/>
<feature type="transmembrane region" description="Helical" evidence="1">
    <location>
        <begin position="20"/>
        <end position="40"/>
    </location>
</feature>
<feature type="transmembrane region" description="Helical" evidence="1">
    <location>
        <begin position="52"/>
        <end position="70"/>
    </location>
</feature>
<dbReference type="InterPro" id="IPR023804">
    <property type="entry name" value="DUF3792_TM"/>
</dbReference>
<dbReference type="Proteomes" id="UP000195437">
    <property type="component" value="Chromosome"/>
</dbReference>
<keyword evidence="1" id="KW-0812">Transmembrane</keyword>
<accession>A0A1Y0IWJ4</accession>
<feature type="transmembrane region" description="Helical" evidence="1">
    <location>
        <begin position="110"/>
        <end position="130"/>
    </location>
</feature>
<evidence type="ECO:0000313" key="3">
    <source>
        <dbReference type="Proteomes" id="UP000195437"/>
    </source>
</evidence>
<protein>
    <recommendedName>
        <fullName evidence="4">TIGR04086 family membrane protein</fullName>
    </recommendedName>
</protein>
<dbReference type="EMBL" id="CP021434">
    <property type="protein sequence ID" value="ARU63713.1"/>
    <property type="molecule type" value="Genomic_DNA"/>
</dbReference>
<dbReference type="RefSeq" id="WP_087459045.1">
    <property type="nucleotide sequence ID" value="NZ_CP021434.1"/>
</dbReference>
<name>A0A1Y0IWJ4_9BACL</name>